<name>A0A0C3AKJ0_SERVB</name>
<dbReference type="EMBL" id="KN824537">
    <property type="protein sequence ID" value="KIM19816.1"/>
    <property type="molecule type" value="Genomic_DNA"/>
</dbReference>
<dbReference type="HOGENOM" id="CLU_472643_0_0_1"/>
<sequence>MDVPCILEDSSEDEAAKLETFLQMSLNLPLDVEIIMSQNAFRPSKSLDLCISRIKSLVFSPRHSISKEKYEKIVLVFFGKARARINFRIKSSPLLPLESYVLPVLHISVENPSKVQAQHVERNHAQIFKPITNTTPCTRELELICAFNLIPALLTHIAPFSNLHSLHLNLGSNWPFELPSSGFPVLAHLRSFSLTFRIPIVPESFQRFISQITTNMPLTNLNEFRLLTVEPQIVVAVEQLNILLTQIRNVESLTLDTSLRFPISSRAEDKQEREPIHMGRLLKLSLAHSPLLKNFNAPELRHMDILQTHYPNELTSLPLLGFGQNLSSLTVPSTHLDEVCSTLFSANITQYFPVLASVHLIDWGVCRTLVRLTSLVSVSFHGKLATQGFRKSINYFLHDLILYPNSLPHLQKLSLSVFPKWELLFHAIYSRFLKNVLPLNRITLPFNPVRIILMALVQCLQGQPRSKVARHVDAIISKRLPLFRYPCSACLSAGRENCNRYSAQGATPNEESRLYIPISLLEAGSPDLTDEDPTSGYWTRILDLDNDIWKRRVIAYEWCRRYHVGSSVNITQYTTLL</sequence>
<accession>A0A0C3AKJ0</accession>
<keyword evidence="2" id="KW-1185">Reference proteome</keyword>
<evidence type="ECO:0000313" key="2">
    <source>
        <dbReference type="Proteomes" id="UP000054097"/>
    </source>
</evidence>
<gene>
    <name evidence="1" type="ORF">M408DRAFT_334250</name>
</gene>
<dbReference type="Proteomes" id="UP000054097">
    <property type="component" value="Unassembled WGS sequence"/>
</dbReference>
<protein>
    <submittedName>
        <fullName evidence="1">Uncharacterized protein</fullName>
    </submittedName>
</protein>
<reference evidence="1 2" key="1">
    <citation type="submission" date="2014-04" db="EMBL/GenBank/DDBJ databases">
        <authorList>
            <consortium name="DOE Joint Genome Institute"/>
            <person name="Kuo A."/>
            <person name="Zuccaro A."/>
            <person name="Kohler A."/>
            <person name="Nagy L.G."/>
            <person name="Floudas D."/>
            <person name="Copeland A."/>
            <person name="Barry K.W."/>
            <person name="Cichocki N."/>
            <person name="Veneault-Fourrey C."/>
            <person name="LaButti K."/>
            <person name="Lindquist E.A."/>
            <person name="Lipzen A."/>
            <person name="Lundell T."/>
            <person name="Morin E."/>
            <person name="Murat C."/>
            <person name="Sun H."/>
            <person name="Tunlid A."/>
            <person name="Henrissat B."/>
            <person name="Grigoriev I.V."/>
            <person name="Hibbett D.S."/>
            <person name="Martin F."/>
            <person name="Nordberg H.P."/>
            <person name="Cantor M.N."/>
            <person name="Hua S.X."/>
        </authorList>
    </citation>
    <scope>NUCLEOTIDE SEQUENCE [LARGE SCALE GENOMIC DNA]</scope>
    <source>
        <strain evidence="1 2">MAFF 305830</strain>
    </source>
</reference>
<proteinExistence type="predicted"/>
<dbReference type="AlphaFoldDB" id="A0A0C3AKJ0"/>
<reference evidence="2" key="2">
    <citation type="submission" date="2015-01" db="EMBL/GenBank/DDBJ databases">
        <title>Evolutionary Origins and Diversification of the Mycorrhizal Mutualists.</title>
        <authorList>
            <consortium name="DOE Joint Genome Institute"/>
            <consortium name="Mycorrhizal Genomics Consortium"/>
            <person name="Kohler A."/>
            <person name="Kuo A."/>
            <person name="Nagy L.G."/>
            <person name="Floudas D."/>
            <person name="Copeland A."/>
            <person name="Barry K.W."/>
            <person name="Cichocki N."/>
            <person name="Veneault-Fourrey C."/>
            <person name="LaButti K."/>
            <person name="Lindquist E.A."/>
            <person name="Lipzen A."/>
            <person name="Lundell T."/>
            <person name="Morin E."/>
            <person name="Murat C."/>
            <person name="Riley R."/>
            <person name="Ohm R."/>
            <person name="Sun H."/>
            <person name="Tunlid A."/>
            <person name="Henrissat B."/>
            <person name="Grigoriev I.V."/>
            <person name="Hibbett D.S."/>
            <person name="Martin F."/>
        </authorList>
    </citation>
    <scope>NUCLEOTIDE SEQUENCE [LARGE SCALE GENOMIC DNA]</scope>
    <source>
        <strain evidence="2">MAFF 305830</strain>
    </source>
</reference>
<organism evidence="1 2">
    <name type="scientific">Serendipita vermifera MAFF 305830</name>
    <dbReference type="NCBI Taxonomy" id="933852"/>
    <lineage>
        <taxon>Eukaryota</taxon>
        <taxon>Fungi</taxon>
        <taxon>Dikarya</taxon>
        <taxon>Basidiomycota</taxon>
        <taxon>Agaricomycotina</taxon>
        <taxon>Agaricomycetes</taxon>
        <taxon>Sebacinales</taxon>
        <taxon>Serendipitaceae</taxon>
        <taxon>Serendipita</taxon>
    </lineage>
</organism>
<evidence type="ECO:0000313" key="1">
    <source>
        <dbReference type="EMBL" id="KIM19816.1"/>
    </source>
</evidence>